<accession>A0A8T8DW83</accession>
<dbReference type="EMBL" id="CP069188">
    <property type="protein sequence ID" value="QRV13533.1"/>
    <property type="molecule type" value="Genomic_DNA"/>
</dbReference>
<protein>
    <submittedName>
        <fullName evidence="2">Uncharacterized protein</fullName>
    </submittedName>
</protein>
<evidence type="ECO:0000256" key="1">
    <source>
        <dbReference type="SAM" id="MobiDB-lite"/>
    </source>
</evidence>
<sequence length="47" mass="5068">MSDGSPQDDAAADGNAIRPHPRRRVDGLEDRTATQLAPPEVSPSRWA</sequence>
<evidence type="ECO:0000313" key="2">
    <source>
        <dbReference type="EMBL" id="QRV13533.1"/>
    </source>
</evidence>
<gene>
    <name evidence="2" type="ORF">JMJ58_11195</name>
</gene>
<evidence type="ECO:0000313" key="3">
    <source>
        <dbReference type="Proteomes" id="UP000637819"/>
    </source>
</evidence>
<dbReference type="GeneID" id="62875697"/>
<dbReference type="AlphaFoldDB" id="A0A8T8DW83"/>
<name>A0A8T8DW83_9EURY</name>
<reference evidence="2 3" key="1">
    <citation type="submission" date="2021-01" db="EMBL/GenBank/DDBJ databases">
        <title>Genome Sequence and Methylation Pattern of Haloterrigena salifodinae BOL5-1, An Extremely Halophilic Archaeon from a Bolivian Salt Mine.</title>
        <authorList>
            <person name="DasSarma P."/>
            <person name="Anton B.P."/>
            <person name="DasSarma S.L."/>
            <person name="von Ehrenheim H.A.L."/>
            <person name="Martinez F.L."/>
            <person name="Guzman D."/>
            <person name="Roberts R.J."/>
            <person name="DasSarma S."/>
        </authorList>
    </citation>
    <scope>NUCLEOTIDE SEQUENCE [LARGE SCALE GENOMIC DNA]</scope>
    <source>
        <strain evidence="2 3">BOL5-1</strain>
    </source>
</reference>
<keyword evidence="3" id="KW-1185">Reference proteome</keyword>
<dbReference type="RefSeq" id="WP_204746559.1">
    <property type="nucleotide sequence ID" value="NZ_CP069188.1"/>
</dbReference>
<feature type="region of interest" description="Disordered" evidence="1">
    <location>
        <begin position="1"/>
        <end position="47"/>
    </location>
</feature>
<dbReference type="Proteomes" id="UP000637819">
    <property type="component" value="Chromosome"/>
</dbReference>
<organism evidence="2 3">
    <name type="scientific">Haloterrigena salifodinae</name>
    <dbReference type="NCBI Taxonomy" id="2675099"/>
    <lineage>
        <taxon>Archaea</taxon>
        <taxon>Methanobacteriati</taxon>
        <taxon>Methanobacteriota</taxon>
        <taxon>Stenosarchaea group</taxon>
        <taxon>Halobacteria</taxon>
        <taxon>Halobacteriales</taxon>
        <taxon>Natrialbaceae</taxon>
        <taxon>Haloterrigena</taxon>
    </lineage>
</organism>
<dbReference type="KEGG" id="hsal:JMJ58_11195"/>
<proteinExistence type="predicted"/>
<dbReference type="OrthoDB" id="182848at2157"/>